<gene>
    <name evidence="2" type="ORF">ACFQ0S_12030</name>
</gene>
<feature type="chain" id="PRO_5046793481" evidence="1">
    <location>
        <begin position="20"/>
        <end position="98"/>
    </location>
</feature>
<dbReference type="EMBL" id="JBHTIZ010000044">
    <property type="protein sequence ID" value="MFD0985202.1"/>
    <property type="molecule type" value="Genomic_DNA"/>
</dbReference>
<proteinExistence type="predicted"/>
<dbReference type="Gene3D" id="1.10.760.10">
    <property type="entry name" value="Cytochrome c-like domain"/>
    <property type="match status" value="1"/>
</dbReference>
<name>A0ABW3J6M6_9FLAO</name>
<dbReference type="Proteomes" id="UP001597051">
    <property type="component" value="Unassembled WGS sequence"/>
</dbReference>
<feature type="signal peptide" evidence="1">
    <location>
        <begin position="1"/>
        <end position="19"/>
    </location>
</feature>
<keyword evidence="1" id="KW-0732">Signal</keyword>
<dbReference type="RefSeq" id="WP_379758787.1">
    <property type="nucleotide sequence ID" value="NZ_JBHSYB010000065.1"/>
</dbReference>
<dbReference type="SUPFAM" id="SSF46626">
    <property type="entry name" value="Cytochrome c"/>
    <property type="match status" value="1"/>
</dbReference>
<accession>A0ABW3J6M6</accession>
<dbReference type="PROSITE" id="PS51257">
    <property type="entry name" value="PROKAR_LIPOPROTEIN"/>
    <property type="match status" value="1"/>
</dbReference>
<keyword evidence="3" id="KW-1185">Reference proteome</keyword>
<dbReference type="Pfam" id="PF09626">
    <property type="entry name" value="DHC"/>
    <property type="match status" value="1"/>
</dbReference>
<evidence type="ECO:0000313" key="3">
    <source>
        <dbReference type="Proteomes" id="UP001597051"/>
    </source>
</evidence>
<protein>
    <submittedName>
        <fullName evidence="2">Cytochrome c</fullName>
    </submittedName>
</protein>
<dbReference type="InterPro" id="IPR018588">
    <property type="entry name" value="Dihaem_cytochrome-c"/>
</dbReference>
<dbReference type="InterPro" id="IPR036909">
    <property type="entry name" value="Cyt_c-like_dom_sf"/>
</dbReference>
<evidence type="ECO:0000313" key="2">
    <source>
        <dbReference type="EMBL" id="MFD0985202.1"/>
    </source>
</evidence>
<comment type="caution">
    <text evidence="2">The sequence shown here is derived from an EMBL/GenBank/DDBJ whole genome shotgun (WGS) entry which is preliminary data.</text>
</comment>
<sequence length="98" mass="10964">MKLKIIVIAFLGFMIYSCASKSTLPVPVVAEAKKEVVTSSIEEGKNLYENNCANCHKLYGAKEFSAEEWKPILYSMQKKAHLNDAEMASISNYINSQL</sequence>
<reference evidence="3" key="1">
    <citation type="journal article" date="2019" name="Int. J. Syst. Evol. Microbiol.">
        <title>The Global Catalogue of Microorganisms (GCM) 10K type strain sequencing project: providing services to taxonomists for standard genome sequencing and annotation.</title>
        <authorList>
            <consortium name="The Broad Institute Genomics Platform"/>
            <consortium name="The Broad Institute Genome Sequencing Center for Infectious Disease"/>
            <person name="Wu L."/>
            <person name="Ma J."/>
        </authorList>
    </citation>
    <scope>NUCLEOTIDE SEQUENCE [LARGE SCALE GENOMIC DNA]</scope>
    <source>
        <strain evidence="3">CECT 7649</strain>
    </source>
</reference>
<organism evidence="2 3">
    <name type="scientific">Flavobacterium myungsuense</name>
    <dbReference type="NCBI Taxonomy" id="651823"/>
    <lineage>
        <taxon>Bacteria</taxon>
        <taxon>Pseudomonadati</taxon>
        <taxon>Bacteroidota</taxon>
        <taxon>Flavobacteriia</taxon>
        <taxon>Flavobacteriales</taxon>
        <taxon>Flavobacteriaceae</taxon>
        <taxon>Flavobacterium</taxon>
    </lineage>
</organism>
<evidence type="ECO:0000256" key="1">
    <source>
        <dbReference type="SAM" id="SignalP"/>
    </source>
</evidence>